<dbReference type="PROSITE" id="PS00108">
    <property type="entry name" value="PROTEIN_KINASE_ST"/>
    <property type="match status" value="1"/>
</dbReference>
<evidence type="ECO:0000256" key="2">
    <source>
        <dbReference type="ARBA" id="ARBA00022527"/>
    </source>
</evidence>
<dbReference type="GO" id="GO:0005737">
    <property type="term" value="C:cytoplasm"/>
    <property type="evidence" value="ECO:0007669"/>
    <property type="project" value="UniProtKB-ARBA"/>
</dbReference>
<feature type="domain" description="Protein kinase" evidence="12">
    <location>
        <begin position="185"/>
        <end position="520"/>
    </location>
</feature>
<keyword evidence="4" id="KW-0808">Transferase</keyword>
<dbReference type="Gene3D" id="1.10.510.10">
    <property type="entry name" value="Transferase(Phosphotransferase) domain 1"/>
    <property type="match status" value="1"/>
</dbReference>
<evidence type="ECO:0000259" key="12">
    <source>
        <dbReference type="PROSITE" id="PS50011"/>
    </source>
</evidence>
<evidence type="ECO:0000313" key="14">
    <source>
        <dbReference type="Proteomes" id="UP001306508"/>
    </source>
</evidence>
<evidence type="ECO:0000256" key="5">
    <source>
        <dbReference type="ARBA" id="ARBA00022741"/>
    </source>
</evidence>
<dbReference type="SMART" id="SM00220">
    <property type="entry name" value="S_TKc"/>
    <property type="match status" value="1"/>
</dbReference>
<dbReference type="GO" id="GO:1900180">
    <property type="term" value="P:regulation of protein localization to nucleus"/>
    <property type="evidence" value="ECO:0007669"/>
    <property type="project" value="UniProtKB-ARBA"/>
</dbReference>
<dbReference type="EC" id="2.7.11.1" evidence="1"/>
<evidence type="ECO:0000313" key="13">
    <source>
        <dbReference type="EMBL" id="KAK5778887.1"/>
    </source>
</evidence>
<dbReference type="FunFam" id="1.10.510.10:FF:000829">
    <property type="entry name" value="Serine/threonine-protein kinase TOS3"/>
    <property type="match status" value="1"/>
</dbReference>
<feature type="region of interest" description="Disordered" evidence="11">
    <location>
        <begin position="929"/>
        <end position="951"/>
    </location>
</feature>
<dbReference type="FunFam" id="3.30.200.20:FF:000206">
    <property type="entry name" value="Serine/threonine-protein kinase Ssp1"/>
    <property type="match status" value="1"/>
</dbReference>
<dbReference type="SUPFAM" id="SSF56112">
    <property type="entry name" value="Protein kinase-like (PK-like)"/>
    <property type="match status" value="1"/>
</dbReference>
<sequence length="1025" mass="115420">MYSHSNSNDTFEEVDVPLDLQHKLNMAICGTESHNLPPAVHENSSDENNNAYYRNTNTNINSIMDQNMNTKNTHESYPSLIPQHNFISDGTDISKIKSRDNQQGKTNQYLAKTRSSGQVSLLSTNSSTDSLNLLLDRQRISQLNHPMHQVLISHHGNDWKSKVKETNKISLTYDPVSKRKVLNTYEIIRELGQGQHGKVKLAKDLNTNEFVAIKIVNRHERNKFHRTFFKKIIENDKIKREIAIMKKLHHPHVVKLIEVLDDLKSRKIYLVLEYCSRGEVKWYDDSNCLEMDAKGPPILSFQRTREIIRGVVLGLEYLHYQGIIHRDIKPANLLISEDGTVKISDFGVSLASTNIMKHCSNNNSLDTQSTLPDNNNSDTITITSSVDELELAKTAGTPAFFAPEICLGEEVFTRYNVNRTELFNGSCISLMIDIWALGVTLYCLLFGKLPFVSNYELELFEKIVNDKVMYPSFNELSSNNVSNVSCEQEYDSCIDLLNRLLEKNPAKRIPVADIKTHSFICWDFNHIPKYNPSEIKHILHDKKEFEQNHKKSCKPISITRHELKYAVSGIGKKIKDSFLNSKNYIKNNNNNSNIASVNEINPGKKFRKNNSELSLLLSEGSIMSDIGEHDILTTLTQQLSLESIQSSESEGFSKNDKQMLTRPILTKKNVCSNNNYMTSNNLYAAHSDGNDKLQNNPLLSNNNDNDLEIQEYNNVINLPINSSFASLDSFYIDNYALNKVGLQSPSLVNFDGSNPSSSYFNTRNPSFSSSNGFGSFLVSHNKLYGTNTNNSGDVISNNNNNMSQTNFTKPTIRTPTPRLETKNSRRNVKNIKSRVATSKDKNRNKKNENKSNNNIIFSNSKDKDAVKCTITNNNNDNGNNVNYQSNGKNLPRDNIKQSNSNLHMINQYNPLIPPLRRIQRGNFIDALNGSDSDSHESGSFQSTCSSSSSSLSSSSYSSSSSSSFSSSSSSLSSNIYHPIEGTNSTDSLPFEFAVDPERVGSVISFDMSRFQGNGFATNYQTSQDI</sequence>
<keyword evidence="3" id="KW-0597">Phosphoprotein</keyword>
<reference evidence="14" key="1">
    <citation type="submission" date="2023-07" db="EMBL/GenBank/DDBJ databases">
        <title>A draft genome of Kazachstania heterogenica Y-27499.</title>
        <authorList>
            <person name="Donic C."/>
            <person name="Kralova J.S."/>
            <person name="Fidel L."/>
            <person name="Ben-Dor S."/>
            <person name="Jung S."/>
        </authorList>
    </citation>
    <scope>NUCLEOTIDE SEQUENCE [LARGE SCALE GENOMIC DNA]</scope>
    <source>
        <strain evidence="14">Y27499</strain>
    </source>
</reference>
<accession>A0AAN7WMK2</accession>
<protein>
    <recommendedName>
        <fullName evidence="1">non-specific serine/threonine protein kinase</fullName>
        <ecNumber evidence="1">2.7.11.1</ecNumber>
    </recommendedName>
</protein>
<proteinExistence type="predicted"/>
<dbReference type="PANTHER" id="PTHR43895:SF152">
    <property type="entry name" value="SERINE_THREONINE-PROTEIN KINASE TOS3"/>
    <property type="match status" value="1"/>
</dbReference>
<feature type="compositionally biased region" description="Low complexity" evidence="11">
    <location>
        <begin position="798"/>
        <end position="808"/>
    </location>
</feature>
<keyword evidence="7 10" id="KW-0067">ATP-binding</keyword>
<comment type="caution">
    <text evidence="13">The sequence shown here is derived from an EMBL/GenBank/DDBJ whole genome shotgun (WGS) entry which is preliminary data.</text>
</comment>
<evidence type="ECO:0000256" key="7">
    <source>
        <dbReference type="ARBA" id="ARBA00022840"/>
    </source>
</evidence>
<dbReference type="GO" id="GO:0005524">
    <property type="term" value="F:ATP binding"/>
    <property type="evidence" value="ECO:0007669"/>
    <property type="project" value="UniProtKB-UniRule"/>
</dbReference>
<dbReference type="InterPro" id="IPR011009">
    <property type="entry name" value="Kinase-like_dom_sf"/>
</dbReference>
<feature type="region of interest" description="Disordered" evidence="11">
    <location>
        <begin position="871"/>
        <end position="896"/>
    </location>
</feature>
<dbReference type="GO" id="GO:0001558">
    <property type="term" value="P:regulation of cell growth"/>
    <property type="evidence" value="ECO:0007669"/>
    <property type="project" value="UniProtKB-ARBA"/>
</dbReference>
<dbReference type="CDD" id="cd14008">
    <property type="entry name" value="STKc_LKB1_CaMKK"/>
    <property type="match status" value="1"/>
</dbReference>
<evidence type="ECO:0000256" key="3">
    <source>
        <dbReference type="ARBA" id="ARBA00022553"/>
    </source>
</evidence>
<dbReference type="Proteomes" id="UP001306508">
    <property type="component" value="Unassembled WGS sequence"/>
</dbReference>
<name>A0AAN7WMK2_9SACH</name>
<dbReference type="PROSITE" id="PS00107">
    <property type="entry name" value="PROTEIN_KINASE_ATP"/>
    <property type="match status" value="1"/>
</dbReference>
<dbReference type="AlphaFoldDB" id="A0AAN7WMK2"/>
<keyword evidence="2" id="KW-0723">Serine/threonine-protein kinase</keyword>
<keyword evidence="5 10" id="KW-0547">Nucleotide-binding</keyword>
<comment type="catalytic activity">
    <reaction evidence="9">
        <text>L-seryl-[protein] + ATP = O-phospho-L-seryl-[protein] + ADP + H(+)</text>
        <dbReference type="Rhea" id="RHEA:17989"/>
        <dbReference type="Rhea" id="RHEA-COMP:9863"/>
        <dbReference type="Rhea" id="RHEA-COMP:11604"/>
        <dbReference type="ChEBI" id="CHEBI:15378"/>
        <dbReference type="ChEBI" id="CHEBI:29999"/>
        <dbReference type="ChEBI" id="CHEBI:30616"/>
        <dbReference type="ChEBI" id="CHEBI:83421"/>
        <dbReference type="ChEBI" id="CHEBI:456216"/>
        <dbReference type="EC" id="2.7.11.1"/>
    </reaction>
</comment>
<evidence type="ECO:0000256" key="10">
    <source>
        <dbReference type="PROSITE-ProRule" id="PRU10141"/>
    </source>
</evidence>
<evidence type="ECO:0000256" key="6">
    <source>
        <dbReference type="ARBA" id="ARBA00022777"/>
    </source>
</evidence>
<feature type="compositionally biased region" description="Low complexity" evidence="11">
    <location>
        <begin position="872"/>
        <end position="889"/>
    </location>
</feature>
<evidence type="ECO:0000256" key="1">
    <source>
        <dbReference type="ARBA" id="ARBA00012513"/>
    </source>
</evidence>
<dbReference type="InterPro" id="IPR017441">
    <property type="entry name" value="Protein_kinase_ATP_BS"/>
</dbReference>
<evidence type="ECO:0000256" key="4">
    <source>
        <dbReference type="ARBA" id="ARBA00022679"/>
    </source>
</evidence>
<feature type="binding site" evidence="10">
    <location>
        <position position="214"/>
    </location>
    <ligand>
        <name>ATP</name>
        <dbReference type="ChEBI" id="CHEBI:30616"/>
    </ligand>
</feature>
<dbReference type="PROSITE" id="PS50011">
    <property type="entry name" value="PROTEIN_KINASE_DOM"/>
    <property type="match status" value="1"/>
</dbReference>
<dbReference type="Gene3D" id="3.30.200.20">
    <property type="entry name" value="Phosphorylase Kinase, domain 1"/>
    <property type="match status" value="1"/>
</dbReference>
<evidence type="ECO:0000256" key="8">
    <source>
        <dbReference type="ARBA" id="ARBA00047899"/>
    </source>
</evidence>
<dbReference type="GO" id="GO:0042149">
    <property type="term" value="P:cellular response to glucose starvation"/>
    <property type="evidence" value="ECO:0007669"/>
    <property type="project" value="UniProtKB-ARBA"/>
</dbReference>
<evidence type="ECO:0000256" key="9">
    <source>
        <dbReference type="ARBA" id="ARBA00048679"/>
    </source>
</evidence>
<keyword evidence="6" id="KW-0418">Kinase</keyword>
<dbReference type="PANTHER" id="PTHR43895">
    <property type="entry name" value="CALCIUM/CALMODULIN-DEPENDENT PROTEIN KINASE KINASE-RELATED"/>
    <property type="match status" value="1"/>
</dbReference>
<organism evidence="13 14">
    <name type="scientific">Arxiozyma heterogenica</name>
    <dbReference type="NCBI Taxonomy" id="278026"/>
    <lineage>
        <taxon>Eukaryota</taxon>
        <taxon>Fungi</taxon>
        <taxon>Dikarya</taxon>
        <taxon>Ascomycota</taxon>
        <taxon>Saccharomycotina</taxon>
        <taxon>Saccharomycetes</taxon>
        <taxon>Saccharomycetales</taxon>
        <taxon>Saccharomycetaceae</taxon>
        <taxon>Arxiozyma</taxon>
    </lineage>
</organism>
<feature type="region of interest" description="Disordered" evidence="11">
    <location>
        <begin position="798"/>
        <end position="856"/>
    </location>
</feature>
<dbReference type="GO" id="GO:0007165">
    <property type="term" value="P:signal transduction"/>
    <property type="evidence" value="ECO:0007669"/>
    <property type="project" value="TreeGrafter"/>
</dbReference>
<dbReference type="EMBL" id="JAWIZZ010000051">
    <property type="protein sequence ID" value="KAK5778887.1"/>
    <property type="molecule type" value="Genomic_DNA"/>
</dbReference>
<dbReference type="GO" id="GO:0004674">
    <property type="term" value="F:protein serine/threonine kinase activity"/>
    <property type="evidence" value="ECO:0007669"/>
    <property type="project" value="UniProtKB-KW"/>
</dbReference>
<evidence type="ECO:0000256" key="11">
    <source>
        <dbReference type="SAM" id="MobiDB-lite"/>
    </source>
</evidence>
<keyword evidence="14" id="KW-1185">Reference proteome</keyword>
<comment type="catalytic activity">
    <reaction evidence="8">
        <text>L-threonyl-[protein] + ATP = O-phospho-L-threonyl-[protein] + ADP + H(+)</text>
        <dbReference type="Rhea" id="RHEA:46608"/>
        <dbReference type="Rhea" id="RHEA-COMP:11060"/>
        <dbReference type="Rhea" id="RHEA-COMP:11605"/>
        <dbReference type="ChEBI" id="CHEBI:15378"/>
        <dbReference type="ChEBI" id="CHEBI:30013"/>
        <dbReference type="ChEBI" id="CHEBI:30616"/>
        <dbReference type="ChEBI" id="CHEBI:61977"/>
        <dbReference type="ChEBI" id="CHEBI:456216"/>
        <dbReference type="EC" id="2.7.11.1"/>
    </reaction>
</comment>
<feature type="compositionally biased region" description="Basic and acidic residues" evidence="11">
    <location>
        <begin position="837"/>
        <end position="849"/>
    </location>
</feature>
<dbReference type="Pfam" id="PF00069">
    <property type="entry name" value="Pkinase"/>
    <property type="match status" value="1"/>
</dbReference>
<dbReference type="InterPro" id="IPR008271">
    <property type="entry name" value="Ser/Thr_kinase_AS"/>
</dbReference>
<gene>
    <name evidence="13" type="ORF">RI543_003814</name>
</gene>
<dbReference type="InterPro" id="IPR000719">
    <property type="entry name" value="Prot_kinase_dom"/>
</dbReference>
<feature type="compositionally biased region" description="Low complexity" evidence="11">
    <location>
        <begin position="937"/>
        <end position="951"/>
    </location>
</feature>